<protein>
    <recommendedName>
        <fullName evidence="3">Tryptophan synthase subunit beta like protein</fullName>
    </recommendedName>
</protein>
<accession>A0A9E5MQ10</accession>
<name>A0A9E5MQ10_9GAMM</name>
<evidence type="ECO:0000313" key="2">
    <source>
        <dbReference type="Proteomes" id="UP000787472"/>
    </source>
</evidence>
<evidence type="ECO:0000313" key="1">
    <source>
        <dbReference type="EMBL" id="NHO68306.1"/>
    </source>
</evidence>
<proteinExistence type="predicted"/>
<dbReference type="Proteomes" id="UP000787472">
    <property type="component" value="Unassembled WGS sequence"/>
</dbReference>
<gene>
    <name evidence="1" type="ORF">G8770_22370</name>
</gene>
<reference evidence="1" key="1">
    <citation type="submission" date="2020-03" db="EMBL/GenBank/DDBJ databases">
        <authorList>
            <person name="Guo F."/>
        </authorList>
    </citation>
    <scope>NUCLEOTIDE SEQUENCE</scope>
    <source>
        <strain evidence="1">JCM 30134</strain>
    </source>
</reference>
<comment type="caution">
    <text evidence="1">The sequence shown here is derived from an EMBL/GenBank/DDBJ whole genome shotgun (WGS) entry which is preliminary data.</text>
</comment>
<sequence>MPYAIRNQQGQITALLNEVAIGAEEYVTKDNPDVKAFLQDHSTPNTKAALAESDKGIVRVTEDLIHLLISKNIILFTELPKPVQQKLLDRERMRSSLQEPMDNFLDDGELI</sequence>
<evidence type="ECO:0008006" key="3">
    <source>
        <dbReference type="Google" id="ProtNLM"/>
    </source>
</evidence>
<dbReference type="EMBL" id="JAAONZ010000027">
    <property type="protein sequence ID" value="NHO68306.1"/>
    <property type="molecule type" value="Genomic_DNA"/>
</dbReference>
<dbReference type="RefSeq" id="WP_167192179.1">
    <property type="nucleotide sequence ID" value="NZ_JAAONZ010000027.1"/>
</dbReference>
<organism evidence="1 2">
    <name type="scientific">Pseudomaricurvus hydrocarbonicus</name>
    <dbReference type="NCBI Taxonomy" id="1470433"/>
    <lineage>
        <taxon>Bacteria</taxon>
        <taxon>Pseudomonadati</taxon>
        <taxon>Pseudomonadota</taxon>
        <taxon>Gammaproteobacteria</taxon>
        <taxon>Cellvibrionales</taxon>
        <taxon>Cellvibrionaceae</taxon>
        <taxon>Pseudomaricurvus</taxon>
    </lineage>
</organism>
<dbReference type="AlphaFoldDB" id="A0A9E5MQ10"/>
<keyword evidence="2" id="KW-1185">Reference proteome</keyword>